<evidence type="ECO:0000256" key="8">
    <source>
        <dbReference type="RuleBase" id="RU000584"/>
    </source>
</evidence>
<comment type="similarity">
    <text evidence="2 8">Belongs to the glutamyl-tRNA reductase family.</text>
</comment>
<comment type="catalytic activity">
    <reaction evidence="7 8">
        <text>(S)-4-amino-5-oxopentanoate + tRNA(Glu) + NADP(+) = L-glutamyl-tRNA(Glu) + NADPH + H(+)</text>
        <dbReference type="Rhea" id="RHEA:12344"/>
        <dbReference type="Rhea" id="RHEA-COMP:9663"/>
        <dbReference type="Rhea" id="RHEA-COMP:9680"/>
        <dbReference type="ChEBI" id="CHEBI:15378"/>
        <dbReference type="ChEBI" id="CHEBI:57501"/>
        <dbReference type="ChEBI" id="CHEBI:57783"/>
        <dbReference type="ChEBI" id="CHEBI:58349"/>
        <dbReference type="ChEBI" id="CHEBI:78442"/>
        <dbReference type="ChEBI" id="CHEBI:78520"/>
        <dbReference type="EC" id="1.2.1.70"/>
    </reaction>
</comment>
<dbReference type="AlphaFoldDB" id="A0A836CGD2"/>
<dbReference type="FunFam" id="3.30.460.30:FF:000001">
    <property type="entry name" value="Glutamyl-tRNA reductase"/>
    <property type="match status" value="1"/>
</dbReference>
<feature type="domain" description="Quinate/shikimate 5-dehydrogenase/glutamyl-tRNA reductase" evidence="12">
    <location>
        <begin position="328"/>
        <end position="455"/>
    </location>
</feature>
<evidence type="ECO:0000313" key="15">
    <source>
        <dbReference type="Proteomes" id="UP000664859"/>
    </source>
</evidence>
<keyword evidence="5 8" id="KW-0560">Oxidoreductase</keyword>
<feature type="compositionally biased region" description="Polar residues" evidence="9">
    <location>
        <begin position="71"/>
        <end position="87"/>
    </location>
</feature>
<dbReference type="SUPFAM" id="SSF51735">
    <property type="entry name" value="NAD(P)-binding Rossmann-fold domains"/>
    <property type="match status" value="1"/>
</dbReference>
<dbReference type="PROSITE" id="PS00747">
    <property type="entry name" value="GLUTR"/>
    <property type="match status" value="1"/>
</dbReference>
<comment type="caution">
    <text evidence="14">The sequence shown here is derived from an EMBL/GenBank/DDBJ whole genome shotgun (WGS) entry which is preliminary data.</text>
</comment>
<dbReference type="GO" id="GO:0008883">
    <property type="term" value="F:glutamyl-tRNA reductase activity"/>
    <property type="evidence" value="ECO:0007669"/>
    <property type="project" value="UniProtKB-EC"/>
</dbReference>
<dbReference type="Gene3D" id="3.30.460.30">
    <property type="entry name" value="Glutamyl-tRNA reductase, N-terminal domain"/>
    <property type="match status" value="1"/>
</dbReference>
<dbReference type="GO" id="GO:0050661">
    <property type="term" value="F:NADP binding"/>
    <property type="evidence" value="ECO:0007669"/>
    <property type="project" value="InterPro"/>
</dbReference>
<feature type="compositionally biased region" description="Low complexity" evidence="9">
    <location>
        <begin position="88"/>
        <end position="97"/>
    </location>
</feature>
<dbReference type="InterPro" id="IPR036291">
    <property type="entry name" value="NAD(P)-bd_dom_sf"/>
</dbReference>
<dbReference type="InterPro" id="IPR006151">
    <property type="entry name" value="Shikm_DH/Glu-tRNA_Rdtase"/>
</dbReference>
<feature type="transmembrane region" description="Helical" evidence="10">
    <location>
        <begin position="21"/>
        <end position="41"/>
    </location>
</feature>
<keyword evidence="4 8" id="KW-0521">NADP</keyword>
<dbReference type="CDD" id="cd05213">
    <property type="entry name" value="NAD_bind_Glutamyl_tRNA_reduct"/>
    <property type="match status" value="1"/>
</dbReference>
<dbReference type="InterPro" id="IPR036453">
    <property type="entry name" value="GluRdtase_dimer_dom_sf"/>
</dbReference>
<evidence type="ECO:0000256" key="1">
    <source>
        <dbReference type="ARBA" id="ARBA00005059"/>
    </source>
</evidence>
<keyword evidence="15" id="KW-1185">Reference proteome</keyword>
<evidence type="ECO:0000256" key="10">
    <source>
        <dbReference type="SAM" id="Phobius"/>
    </source>
</evidence>
<feature type="region of interest" description="Disordered" evidence="9">
    <location>
        <begin position="71"/>
        <end position="108"/>
    </location>
</feature>
<dbReference type="SUPFAM" id="SSF69075">
    <property type="entry name" value="Glutamyl tRNA-reductase dimerization domain"/>
    <property type="match status" value="1"/>
</dbReference>
<dbReference type="EC" id="1.2.1.70" evidence="3 8"/>
<dbReference type="SUPFAM" id="SSF69742">
    <property type="entry name" value="Glutamyl tRNA-reductase catalytic, N-terminal domain"/>
    <property type="match status" value="1"/>
</dbReference>
<dbReference type="Pfam" id="PF05201">
    <property type="entry name" value="GlutR_N"/>
    <property type="match status" value="1"/>
</dbReference>
<keyword evidence="10" id="KW-0812">Transmembrane</keyword>
<evidence type="ECO:0000256" key="4">
    <source>
        <dbReference type="ARBA" id="ARBA00022857"/>
    </source>
</evidence>
<proteinExistence type="inferred from homology"/>
<gene>
    <name evidence="14" type="ORF">JKP88DRAFT_194444</name>
</gene>
<dbReference type="PANTHER" id="PTHR43120">
    <property type="entry name" value="GLUTAMYL-TRNA REDUCTASE 1, CHLOROPLASTIC"/>
    <property type="match status" value="1"/>
</dbReference>
<name>A0A836CGD2_9STRA</name>
<keyword evidence="10" id="KW-0472">Membrane</keyword>
<dbReference type="Pfam" id="PF00745">
    <property type="entry name" value="GlutR_dimer"/>
    <property type="match status" value="1"/>
</dbReference>
<dbReference type="HAMAP" id="MF_00087">
    <property type="entry name" value="Glu_tRNA_reductase"/>
    <property type="match status" value="1"/>
</dbReference>
<dbReference type="EMBL" id="JAFCMP010000127">
    <property type="protein sequence ID" value="KAG5185545.1"/>
    <property type="molecule type" value="Genomic_DNA"/>
</dbReference>
<keyword evidence="6 8" id="KW-0627">Porphyrin biosynthesis</keyword>
<dbReference type="GO" id="GO:0006782">
    <property type="term" value="P:protoporphyrinogen IX biosynthetic process"/>
    <property type="evidence" value="ECO:0007669"/>
    <property type="project" value="UniProtKB-UniPathway"/>
</dbReference>
<feature type="domain" description="Tetrapyrrole biosynthesis glutamyl-tRNA reductase dimerisation" evidence="11">
    <location>
        <begin position="469"/>
        <end position="568"/>
    </location>
</feature>
<dbReference type="InterPro" id="IPR036343">
    <property type="entry name" value="GluRdtase_N_sf"/>
</dbReference>
<dbReference type="InterPro" id="IPR018214">
    <property type="entry name" value="GluRdtase_CS"/>
</dbReference>
<dbReference type="Proteomes" id="UP000664859">
    <property type="component" value="Unassembled WGS sequence"/>
</dbReference>
<dbReference type="InterPro" id="IPR015896">
    <property type="entry name" value="4pyrrol_synth_GluRdtase_dimer"/>
</dbReference>
<dbReference type="Gene3D" id="3.40.50.720">
    <property type="entry name" value="NAD(P)-binding Rossmann-like Domain"/>
    <property type="match status" value="1"/>
</dbReference>
<evidence type="ECO:0000256" key="7">
    <source>
        <dbReference type="ARBA" id="ARBA00047464"/>
    </source>
</evidence>
<comment type="pathway">
    <text evidence="1 8">Porphyrin-containing compound metabolism; protoporphyrin-IX biosynthesis; 5-aminolevulinate from L-glutamyl-tRNA(Glu): step 1/2.</text>
</comment>
<dbReference type="InterPro" id="IPR015895">
    <property type="entry name" value="4pyrrol_synth_GluRdtase_N"/>
</dbReference>
<evidence type="ECO:0000256" key="3">
    <source>
        <dbReference type="ARBA" id="ARBA00012970"/>
    </source>
</evidence>
<dbReference type="NCBIfam" id="TIGR01035">
    <property type="entry name" value="hemA"/>
    <property type="match status" value="1"/>
</dbReference>
<evidence type="ECO:0000259" key="12">
    <source>
        <dbReference type="Pfam" id="PF01488"/>
    </source>
</evidence>
<evidence type="ECO:0000313" key="14">
    <source>
        <dbReference type="EMBL" id="KAG5185545.1"/>
    </source>
</evidence>
<evidence type="ECO:0000256" key="5">
    <source>
        <dbReference type="ARBA" id="ARBA00023002"/>
    </source>
</evidence>
<sequence length="574" mass="62825">MSRDAAAMAAPRCPIKRISQTLSLGVFYMHILLLLSFLGIATARRAEGVANGAWSKCPISRRLTAFQPSNVPGLRQQQSSTATFTHNRSPALSLRSEASARRRRARPTWMSAVEDQQTTVAAAAADAGSKKAKRKENSTAPLQVHVIGLSHHNAALEVREKLAVPEANWNMESEALCEQDSIVEAAVLSTCNRFETYIAAHDAHAAIRETIAHLQQRSGLSQATLRRSLFILSGEDAVWHLLRVSAGLDSLVVGEGQILSQVRQCYLHGTEEGGSAGKVVARLLNTAVSAGKRARAETSISKGAVSISSAAAEFSKHRCEFDIQKPFLEARLTIVGAGTMSRLLLIHLQSLGIKEVTLVNRSMPKCLELQAEFDAIKFNLHLADELDAVVAKSDIVYTGTSATGCIVTRDRLRELGVGAAHPVMFVDISVPRNVESECNEVDGVHAYDVDDLKMVVARNTAMRRKEMLEAEAILVEEQIKFQGWQQSLTAIPAISKMQEKFEAMRAEEVRKAANKLASLSPKEMEVVEKLSKGIVNKMLHGPMSALRQPEGPEEKKRTLATLKTMFRLEKDLID</sequence>
<accession>A0A836CGD2</accession>
<protein>
    <recommendedName>
        <fullName evidence="3 8">Glutamyl-tRNA reductase</fullName>
        <ecNumber evidence="3 8">1.2.1.70</ecNumber>
    </recommendedName>
</protein>
<evidence type="ECO:0000259" key="13">
    <source>
        <dbReference type="Pfam" id="PF05201"/>
    </source>
</evidence>
<evidence type="ECO:0000256" key="9">
    <source>
        <dbReference type="SAM" id="MobiDB-lite"/>
    </source>
</evidence>
<keyword evidence="10" id="KW-1133">Transmembrane helix</keyword>
<feature type="domain" description="Glutamyl-tRNA reductase N-terminal" evidence="13">
    <location>
        <begin position="147"/>
        <end position="298"/>
    </location>
</feature>
<evidence type="ECO:0000256" key="6">
    <source>
        <dbReference type="ARBA" id="ARBA00023244"/>
    </source>
</evidence>
<dbReference type="InterPro" id="IPR000343">
    <property type="entry name" value="4pyrrol_synth_GluRdtase"/>
</dbReference>
<dbReference type="PANTHER" id="PTHR43120:SF1">
    <property type="entry name" value="GLUTAMYL-TRNA REDUCTASE 1, CHLOROPLASTIC"/>
    <property type="match status" value="1"/>
</dbReference>
<evidence type="ECO:0000256" key="2">
    <source>
        <dbReference type="ARBA" id="ARBA00005916"/>
    </source>
</evidence>
<organism evidence="14 15">
    <name type="scientific">Tribonema minus</name>
    <dbReference type="NCBI Taxonomy" id="303371"/>
    <lineage>
        <taxon>Eukaryota</taxon>
        <taxon>Sar</taxon>
        <taxon>Stramenopiles</taxon>
        <taxon>Ochrophyta</taxon>
        <taxon>PX clade</taxon>
        <taxon>Xanthophyceae</taxon>
        <taxon>Tribonematales</taxon>
        <taxon>Tribonemataceae</taxon>
        <taxon>Tribonema</taxon>
    </lineage>
</organism>
<reference evidence="14" key="1">
    <citation type="submission" date="2021-02" db="EMBL/GenBank/DDBJ databases">
        <title>First Annotated Genome of the Yellow-green Alga Tribonema minus.</title>
        <authorList>
            <person name="Mahan K.M."/>
        </authorList>
    </citation>
    <scope>NUCLEOTIDE SEQUENCE</scope>
    <source>
        <strain evidence="14">UTEX B ZZ1240</strain>
    </source>
</reference>
<dbReference type="OrthoDB" id="424281at2759"/>
<dbReference type="UniPathway" id="UPA00251">
    <property type="reaction ID" value="UER00316"/>
</dbReference>
<dbReference type="Pfam" id="PF01488">
    <property type="entry name" value="Shikimate_DH"/>
    <property type="match status" value="1"/>
</dbReference>
<evidence type="ECO:0000259" key="11">
    <source>
        <dbReference type="Pfam" id="PF00745"/>
    </source>
</evidence>